<dbReference type="Pfam" id="PF03575">
    <property type="entry name" value="Peptidase_S51"/>
    <property type="match status" value="1"/>
</dbReference>
<sequence>MACGRTDDNNNSNEVPNPQPTPTNYTSYFVGNKTDAKVSALGGICLMGGATEDDNAMKWFLNRANGGDVLILRASGADGYNKYFYADLGVKVNSVETIVFNDKSASNVAYILDKIEKSEAIWFAGGDQWKYIDYWRNTPIQTKINEALKRNVVIGGTSAGMAIQGKYIFSAQKGSVTSSEALANPYDEKVTVDNAPFIDNSILSNVITDTHFDNPDRKGRLMAFMARTQKDKNIFIKAIAAEEYTAVCISPDGIASVYGDEGKDDFAYFVQHNCELSNPSPEKVENASPLIWDRDSKALKVYKIKGTSTGNNTIDLKNWKNVKGGIWEDWSVNNSTVKIISNTTSPNCK</sequence>
<evidence type="ECO:0000256" key="3">
    <source>
        <dbReference type="ARBA" id="ARBA00022801"/>
    </source>
</evidence>
<keyword evidence="2" id="KW-0645">Protease</keyword>
<keyword evidence="7" id="KW-1185">Reference proteome</keyword>
<dbReference type="SUPFAM" id="SSF52317">
    <property type="entry name" value="Class I glutamine amidotransferase-like"/>
    <property type="match status" value="1"/>
</dbReference>
<feature type="region of interest" description="Disordered" evidence="5">
    <location>
        <begin position="1"/>
        <end position="24"/>
    </location>
</feature>
<evidence type="ECO:0000313" key="6">
    <source>
        <dbReference type="EMBL" id="GGP04969.1"/>
    </source>
</evidence>
<dbReference type="PANTHER" id="PTHR36175:SF1">
    <property type="entry name" value="CYANOPHYCINASE"/>
    <property type="match status" value="1"/>
</dbReference>
<comment type="similarity">
    <text evidence="1">Belongs to the peptidase S51 family.</text>
</comment>
<evidence type="ECO:0000256" key="5">
    <source>
        <dbReference type="SAM" id="MobiDB-lite"/>
    </source>
</evidence>
<dbReference type="InterPro" id="IPR005320">
    <property type="entry name" value="Peptidase_S51"/>
</dbReference>
<reference evidence="7" key="1">
    <citation type="journal article" date="2019" name="Int. J. Syst. Evol. Microbiol.">
        <title>The Global Catalogue of Microorganisms (GCM) 10K type strain sequencing project: providing services to taxonomists for standard genome sequencing and annotation.</title>
        <authorList>
            <consortium name="The Broad Institute Genomics Platform"/>
            <consortium name="The Broad Institute Genome Sequencing Center for Infectious Disease"/>
            <person name="Wu L."/>
            <person name="Ma J."/>
        </authorList>
    </citation>
    <scope>NUCLEOTIDE SEQUENCE [LARGE SCALE GENOMIC DNA]</scope>
    <source>
        <strain evidence="7">CGMCC 1.7656</strain>
    </source>
</reference>
<dbReference type="PANTHER" id="PTHR36175">
    <property type="entry name" value="CYANOPHYCINASE"/>
    <property type="match status" value="1"/>
</dbReference>
<dbReference type="InterPro" id="IPR029062">
    <property type="entry name" value="Class_I_gatase-like"/>
</dbReference>
<organism evidence="6 7">
    <name type="scientific">Cloacibacterium rupense</name>
    <dbReference type="NCBI Taxonomy" id="517423"/>
    <lineage>
        <taxon>Bacteria</taxon>
        <taxon>Pseudomonadati</taxon>
        <taxon>Bacteroidota</taxon>
        <taxon>Flavobacteriia</taxon>
        <taxon>Flavobacteriales</taxon>
        <taxon>Weeksellaceae</taxon>
    </lineage>
</organism>
<dbReference type="CDD" id="cd03145">
    <property type="entry name" value="GAT1_cyanophycinase"/>
    <property type="match status" value="1"/>
</dbReference>
<keyword evidence="4" id="KW-0720">Serine protease</keyword>
<dbReference type="Proteomes" id="UP000620064">
    <property type="component" value="Unassembled WGS sequence"/>
</dbReference>
<accession>A0ABQ2NMI1</accession>
<comment type="caution">
    <text evidence="6">The sequence shown here is derived from an EMBL/GenBank/DDBJ whole genome shotgun (WGS) entry which is preliminary data.</text>
</comment>
<protein>
    <recommendedName>
        <fullName evidence="8">Cyanophycinase</fullName>
    </recommendedName>
</protein>
<feature type="compositionally biased region" description="Polar residues" evidence="5">
    <location>
        <begin position="9"/>
        <end position="24"/>
    </location>
</feature>
<evidence type="ECO:0000256" key="2">
    <source>
        <dbReference type="ARBA" id="ARBA00022670"/>
    </source>
</evidence>
<dbReference type="EMBL" id="BMLV01000004">
    <property type="protein sequence ID" value="GGP04969.1"/>
    <property type="molecule type" value="Genomic_DNA"/>
</dbReference>
<evidence type="ECO:0000256" key="4">
    <source>
        <dbReference type="ARBA" id="ARBA00022825"/>
    </source>
</evidence>
<gene>
    <name evidence="6" type="ORF">GCM10010992_19300</name>
</gene>
<evidence type="ECO:0000256" key="1">
    <source>
        <dbReference type="ARBA" id="ARBA00006534"/>
    </source>
</evidence>
<name>A0ABQ2NMI1_9FLAO</name>
<dbReference type="Gene3D" id="3.40.50.880">
    <property type="match status" value="1"/>
</dbReference>
<evidence type="ECO:0008006" key="8">
    <source>
        <dbReference type="Google" id="ProtNLM"/>
    </source>
</evidence>
<proteinExistence type="inferred from homology"/>
<keyword evidence="3" id="KW-0378">Hydrolase</keyword>
<evidence type="ECO:0000313" key="7">
    <source>
        <dbReference type="Proteomes" id="UP000620064"/>
    </source>
</evidence>